<dbReference type="AlphaFoldDB" id="A0A4Y2J137"/>
<evidence type="ECO:0000313" key="2">
    <source>
        <dbReference type="Proteomes" id="UP000499080"/>
    </source>
</evidence>
<keyword evidence="2" id="KW-1185">Reference proteome</keyword>
<dbReference type="InterPro" id="IPR036397">
    <property type="entry name" value="RNaseH_sf"/>
</dbReference>
<name>A0A4Y2J137_ARAVE</name>
<sequence length="186" mass="20835">MSGVKRKRNVLNVKQKLEILQKLYNGESARTDVEDVLNEGIKISHSAALQSVETLLDYMGQRGFDYGDVTMSTWHPRKLNDDSFEVYTGRSKIAGGVGFSVCILKEEIQQKILSCKLNTDNTVFQAELAAAWAVETINKINIFSDSKSSIDALESHRTKSKFVNGIKEKFRSAEGLLCLACRDPRQ</sequence>
<reference evidence="1 2" key="1">
    <citation type="journal article" date="2019" name="Sci. Rep.">
        <title>Orb-weaving spider Araneus ventricosus genome elucidates the spidroin gene catalogue.</title>
        <authorList>
            <person name="Kono N."/>
            <person name="Nakamura H."/>
            <person name="Ohtoshi R."/>
            <person name="Moran D.A.P."/>
            <person name="Shinohara A."/>
            <person name="Yoshida Y."/>
            <person name="Fujiwara M."/>
            <person name="Mori M."/>
            <person name="Tomita M."/>
            <person name="Arakawa K."/>
        </authorList>
    </citation>
    <scope>NUCLEOTIDE SEQUENCE [LARGE SCALE GENOMIC DNA]</scope>
</reference>
<accession>A0A4Y2J137</accession>
<dbReference type="EMBL" id="BGPR01003122">
    <property type="protein sequence ID" value="GBM83961.1"/>
    <property type="molecule type" value="Genomic_DNA"/>
</dbReference>
<organism evidence="1 2">
    <name type="scientific">Araneus ventricosus</name>
    <name type="common">Orbweaver spider</name>
    <name type="synonym">Epeira ventricosa</name>
    <dbReference type="NCBI Taxonomy" id="182803"/>
    <lineage>
        <taxon>Eukaryota</taxon>
        <taxon>Metazoa</taxon>
        <taxon>Ecdysozoa</taxon>
        <taxon>Arthropoda</taxon>
        <taxon>Chelicerata</taxon>
        <taxon>Arachnida</taxon>
        <taxon>Araneae</taxon>
        <taxon>Araneomorphae</taxon>
        <taxon>Entelegynae</taxon>
        <taxon>Araneoidea</taxon>
        <taxon>Araneidae</taxon>
        <taxon>Araneus</taxon>
    </lineage>
</organism>
<protein>
    <recommendedName>
        <fullName evidence="3">RNase H type-1 domain-containing protein</fullName>
    </recommendedName>
</protein>
<comment type="caution">
    <text evidence="1">The sequence shown here is derived from an EMBL/GenBank/DDBJ whole genome shotgun (WGS) entry which is preliminary data.</text>
</comment>
<dbReference type="OrthoDB" id="6497161at2759"/>
<evidence type="ECO:0008006" key="3">
    <source>
        <dbReference type="Google" id="ProtNLM"/>
    </source>
</evidence>
<dbReference type="Gene3D" id="3.30.420.10">
    <property type="entry name" value="Ribonuclease H-like superfamily/Ribonuclease H"/>
    <property type="match status" value="1"/>
</dbReference>
<dbReference type="GO" id="GO:0003676">
    <property type="term" value="F:nucleic acid binding"/>
    <property type="evidence" value="ECO:0007669"/>
    <property type="project" value="InterPro"/>
</dbReference>
<dbReference type="Proteomes" id="UP000499080">
    <property type="component" value="Unassembled WGS sequence"/>
</dbReference>
<evidence type="ECO:0000313" key="1">
    <source>
        <dbReference type="EMBL" id="GBM83961.1"/>
    </source>
</evidence>
<gene>
    <name evidence="1" type="ORF">AVEN_100094_1</name>
</gene>
<proteinExistence type="predicted"/>